<keyword evidence="2" id="KW-0378">Hydrolase</keyword>
<feature type="region of interest" description="Disordered" evidence="1">
    <location>
        <begin position="1"/>
        <end position="21"/>
    </location>
</feature>
<dbReference type="PANTHER" id="PTHR39420:SF2">
    <property type="entry name" value="HYDROLASE"/>
    <property type="match status" value="1"/>
</dbReference>
<dbReference type="EMBL" id="RBKT01000001">
    <property type="protein sequence ID" value="RKR88440.1"/>
    <property type="molecule type" value="Genomic_DNA"/>
</dbReference>
<accession>A0A495JHB6</accession>
<feature type="region of interest" description="Disordered" evidence="1">
    <location>
        <begin position="399"/>
        <end position="434"/>
    </location>
</feature>
<evidence type="ECO:0000256" key="1">
    <source>
        <dbReference type="SAM" id="MobiDB-lite"/>
    </source>
</evidence>
<reference evidence="2 3" key="1">
    <citation type="submission" date="2018-10" db="EMBL/GenBank/DDBJ databases">
        <title>Sequencing the genomes of 1000 actinobacteria strains.</title>
        <authorList>
            <person name="Klenk H.-P."/>
        </authorList>
    </citation>
    <scope>NUCLEOTIDE SEQUENCE [LARGE SCALE GENOMIC DNA]</scope>
    <source>
        <strain evidence="2 3">DSM 45175</strain>
    </source>
</reference>
<proteinExistence type="predicted"/>
<evidence type="ECO:0000313" key="3">
    <source>
        <dbReference type="Proteomes" id="UP000277671"/>
    </source>
</evidence>
<evidence type="ECO:0000313" key="2">
    <source>
        <dbReference type="EMBL" id="RKR88440.1"/>
    </source>
</evidence>
<dbReference type="InterPro" id="IPR042271">
    <property type="entry name" value="Zinicin_2_N"/>
</dbReference>
<organism evidence="2 3">
    <name type="scientific">Micromonospora pisi</name>
    <dbReference type="NCBI Taxonomy" id="589240"/>
    <lineage>
        <taxon>Bacteria</taxon>
        <taxon>Bacillati</taxon>
        <taxon>Actinomycetota</taxon>
        <taxon>Actinomycetes</taxon>
        <taxon>Micromonosporales</taxon>
        <taxon>Micromonosporaceae</taxon>
        <taxon>Micromonospora</taxon>
    </lineage>
</organism>
<sequence>MPDIPFGFALPGGQPPDPNDPQQMQQFMAQLQQLLAAPGSGPVNWDLARQVAASQLSSTGDPAVTPFERHAVEEALRLADLWLEPSSALPSGIQTSVAWNRNEWIFRTLDVWRKLCDPVAGRMVGAMGDLVPPEARAQLGPMQSMVATLGGALFGGQLGQALGSLAAEVLSAGDIGLPLGPAGTAALVPANIREYGAGLELPEDEVRLYVALREAAHQRLFGHVPWLRGHVLTAVETYAAGITVNREAIEEAMGRVDPTNPESMQALALEGIFTPEDTPSQKASLARLETALALVEGWVCHVVDSAASERLPNVVKLGEAFRRRRAAGGPAEQTFAALVGLELRPRRLREAAALWAALTEHRGIAGRDAIWGHPDLLPSGEEFADPEGFARAQLDLDELDSFDFTQPGGPAGGDRISGDQTDEGPEQPGDKNPS</sequence>
<dbReference type="SUPFAM" id="SSF55486">
    <property type="entry name" value="Metalloproteases ('zincins'), catalytic domain"/>
    <property type="match status" value="1"/>
</dbReference>
<dbReference type="Pfam" id="PF10103">
    <property type="entry name" value="Zincin_2"/>
    <property type="match status" value="1"/>
</dbReference>
<keyword evidence="3" id="KW-1185">Reference proteome</keyword>
<dbReference type="Proteomes" id="UP000277671">
    <property type="component" value="Unassembled WGS sequence"/>
</dbReference>
<dbReference type="Gene3D" id="1.20.150.30">
    <property type="entry name" value="Zincin-like metallopeptidase, N-terminal domain"/>
    <property type="match status" value="1"/>
</dbReference>
<dbReference type="PANTHER" id="PTHR39420">
    <property type="match status" value="1"/>
</dbReference>
<dbReference type="InterPro" id="IPR018766">
    <property type="entry name" value="Zinicin_2"/>
</dbReference>
<dbReference type="AlphaFoldDB" id="A0A495JHB6"/>
<name>A0A495JHB6_9ACTN</name>
<comment type="caution">
    <text evidence="2">The sequence shown here is derived from an EMBL/GenBank/DDBJ whole genome shotgun (WGS) entry which is preliminary data.</text>
</comment>
<dbReference type="NCBIfam" id="TIGR03624">
    <property type="entry name" value="putative hydrolase"/>
    <property type="match status" value="1"/>
</dbReference>
<protein>
    <submittedName>
        <fullName evidence="2">Putative hydrolase</fullName>
    </submittedName>
</protein>
<dbReference type="GO" id="GO:0016787">
    <property type="term" value="F:hydrolase activity"/>
    <property type="evidence" value="ECO:0007669"/>
    <property type="project" value="UniProtKB-KW"/>
</dbReference>
<gene>
    <name evidence="2" type="ORF">BDK92_2768</name>
</gene>